<evidence type="ECO:0000313" key="2">
    <source>
        <dbReference type="EMBL" id="GMH62243.1"/>
    </source>
</evidence>
<organism evidence="2 3">
    <name type="scientific">Triparma laevis f. longispina</name>
    <dbReference type="NCBI Taxonomy" id="1714387"/>
    <lineage>
        <taxon>Eukaryota</taxon>
        <taxon>Sar</taxon>
        <taxon>Stramenopiles</taxon>
        <taxon>Ochrophyta</taxon>
        <taxon>Bolidophyceae</taxon>
        <taxon>Parmales</taxon>
        <taxon>Triparmaceae</taxon>
        <taxon>Triparma</taxon>
    </lineage>
</organism>
<feature type="compositionally biased region" description="Low complexity" evidence="1">
    <location>
        <begin position="59"/>
        <end position="73"/>
    </location>
</feature>
<name>A0A9W7A3Z5_9STRA</name>
<gene>
    <name evidence="2" type="ORF">TrLO_g1504</name>
</gene>
<feature type="region of interest" description="Disordered" evidence="1">
    <location>
        <begin position="44"/>
        <end position="73"/>
    </location>
</feature>
<dbReference type="Proteomes" id="UP001165122">
    <property type="component" value="Unassembled WGS sequence"/>
</dbReference>
<feature type="compositionally biased region" description="Gly residues" evidence="1">
    <location>
        <begin position="44"/>
        <end position="58"/>
    </location>
</feature>
<evidence type="ECO:0000313" key="3">
    <source>
        <dbReference type="Proteomes" id="UP001165122"/>
    </source>
</evidence>
<comment type="caution">
    <text evidence="2">The sequence shown here is derived from an EMBL/GenBank/DDBJ whole genome shotgun (WGS) entry which is preliminary data.</text>
</comment>
<proteinExistence type="predicted"/>
<keyword evidence="3" id="KW-1185">Reference proteome</keyword>
<protein>
    <submittedName>
        <fullName evidence="2">Uncharacterized protein</fullName>
    </submittedName>
</protein>
<evidence type="ECO:0000256" key="1">
    <source>
        <dbReference type="SAM" id="MobiDB-lite"/>
    </source>
</evidence>
<sequence length="73" mass="7413">MNSKEFESARRFSLAGYGGKSKKFITSGEHLEEAGLDLEMGTLKGGGKGKGASGGGGATTASTITTTKSNNKL</sequence>
<dbReference type="EMBL" id="BRXW01000515">
    <property type="protein sequence ID" value="GMH62243.1"/>
    <property type="molecule type" value="Genomic_DNA"/>
</dbReference>
<accession>A0A9W7A3Z5</accession>
<dbReference type="AlphaFoldDB" id="A0A9W7A3Z5"/>
<reference evidence="3" key="1">
    <citation type="journal article" date="2023" name="Commun. Biol.">
        <title>Genome analysis of Parmales, the sister group of diatoms, reveals the evolutionary specialization of diatoms from phago-mixotrophs to photoautotrophs.</title>
        <authorList>
            <person name="Ban H."/>
            <person name="Sato S."/>
            <person name="Yoshikawa S."/>
            <person name="Yamada K."/>
            <person name="Nakamura Y."/>
            <person name="Ichinomiya M."/>
            <person name="Sato N."/>
            <person name="Blanc-Mathieu R."/>
            <person name="Endo H."/>
            <person name="Kuwata A."/>
            <person name="Ogata H."/>
        </authorList>
    </citation>
    <scope>NUCLEOTIDE SEQUENCE [LARGE SCALE GENOMIC DNA]</scope>
    <source>
        <strain evidence="3">NIES 3700</strain>
    </source>
</reference>